<evidence type="ECO:0000313" key="2">
    <source>
        <dbReference type="EMBL" id="CAK9044717.1"/>
    </source>
</evidence>
<dbReference type="SUPFAM" id="SSF50998">
    <property type="entry name" value="Quinoprotein alcohol dehydrogenase-like"/>
    <property type="match status" value="1"/>
</dbReference>
<dbReference type="Proteomes" id="UP001642464">
    <property type="component" value="Unassembled WGS sequence"/>
</dbReference>
<evidence type="ECO:0000259" key="1">
    <source>
        <dbReference type="Pfam" id="PF13360"/>
    </source>
</evidence>
<feature type="non-terminal residue" evidence="2">
    <location>
        <position position="339"/>
    </location>
</feature>
<dbReference type="PANTHER" id="PTHR34512">
    <property type="entry name" value="CELL SURFACE PROTEIN"/>
    <property type="match status" value="1"/>
</dbReference>
<protein>
    <submittedName>
        <fullName evidence="2">Outer membrane biogenesis protein BamB</fullName>
    </submittedName>
</protein>
<accession>A0ABP0M1U5</accession>
<dbReference type="Gene3D" id="2.130.10.10">
    <property type="entry name" value="YVTN repeat-like/Quinoprotein amine dehydrogenase"/>
    <property type="match status" value="3"/>
</dbReference>
<reference evidence="2 3" key="1">
    <citation type="submission" date="2024-02" db="EMBL/GenBank/DDBJ databases">
        <authorList>
            <person name="Chen Y."/>
            <person name="Shah S."/>
            <person name="Dougan E. K."/>
            <person name="Thang M."/>
            <person name="Chan C."/>
        </authorList>
    </citation>
    <scope>NUCLEOTIDE SEQUENCE [LARGE SCALE GENOMIC DNA]</scope>
</reference>
<comment type="caution">
    <text evidence="2">The sequence shown here is derived from an EMBL/GenBank/DDBJ whole genome shotgun (WGS) entry which is preliminary data.</text>
</comment>
<dbReference type="InterPro" id="IPR002372">
    <property type="entry name" value="PQQ_rpt_dom"/>
</dbReference>
<keyword evidence="3" id="KW-1185">Reference proteome</keyword>
<dbReference type="PANTHER" id="PTHR34512:SF30">
    <property type="entry name" value="OUTER MEMBRANE PROTEIN ASSEMBLY FACTOR BAMB"/>
    <property type="match status" value="1"/>
</dbReference>
<feature type="domain" description="Pyrrolo-quinoline quinone repeat" evidence="1">
    <location>
        <begin position="21"/>
        <end position="257"/>
    </location>
</feature>
<gene>
    <name evidence="2" type="ORF">SCF082_LOCUS25369</name>
</gene>
<sequence length="339" mass="37094">MNGRLYLLTTANHDVPTETQEKVVCLDANTGETLWEYAFNVYLSDVPVERVGWSSVTADPETGNVYALGVCGYFCCLDAETGENNVIVSAVIIGYGETAKPTHRYMAFDKTNGQSVWMSGTRVLPHDTTYSAPVLAVIEGELQMIFASGDGGIHGFQPRTGKPLWSYDLSGHGMNASPLVVGKYVYCGHSEENLDTTEMGGMVCLDASKRGNLNEDGEVWRITELFAGRTSPMMIDGRLYIADDRAKLHCLNPETGEALGKPVRLGTMMRSNLLYADGKIFANEVNGRCYVLKPTEDGAEILHRLRLPSGEESHGSPISWNSHLYIPTTGSMYCVAKPD</sequence>
<evidence type="ECO:0000313" key="3">
    <source>
        <dbReference type="Proteomes" id="UP001642464"/>
    </source>
</evidence>
<dbReference type="EMBL" id="CAXAMM010018970">
    <property type="protein sequence ID" value="CAK9044717.1"/>
    <property type="molecule type" value="Genomic_DNA"/>
</dbReference>
<name>A0ABP0M1U5_9DINO</name>
<organism evidence="2 3">
    <name type="scientific">Durusdinium trenchii</name>
    <dbReference type="NCBI Taxonomy" id="1381693"/>
    <lineage>
        <taxon>Eukaryota</taxon>
        <taxon>Sar</taxon>
        <taxon>Alveolata</taxon>
        <taxon>Dinophyceae</taxon>
        <taxon>Suessiales</taxon>
        <taxon>Symbiodiniaceae</taxon>
        <taxon>Durusdinium</taxon>
    </lineage>
</organism>
<dbReference type="InterPro" id="IPR015943">
    <property type="entry name" value="WD40/YVTN_repeat-like_dom_sf"/>
</dbReference>
<dbReference type="InterPro" id="IPR011047">
    <property type="entry name" value="Quinoprotein_ADH-like_sf"/>
</dbReference>
<dbReference type="Pfam" id="PF13360">
    <property type="entry name" value="PQQ_2"/>
    <property type="match status" value="1"/>
</dbReference>
<proteinExistence type="predicted"/>